<dbReference type="PANTHER" id="PTHR34106">
    <property type="entry name" value="GLYCOSIDASE"/>
    <property type="match status" value="1"/>
</dbReference>
<dbReference type="SUPFAM" id="SSF75005">
    <property type="entry name" value="Arabinanase/levansucrase/invertase"/>
    <property type="match status" value="1"/>
</dbReference>
<dbReference type="PANTHER" id="PTHR34106:SF4">
    <property type="entry name" value="BLL5143 PROTEIN"/>
    <property type="match status" value="1"/>
</dbReference>
<keyword evidence="2" id="KW-0808">Transferase</keyword>
<evidence type="ECO:0000256" key="3">
    <source>
        <dbReference type="ARBA" id="ARBA00024356"/>
    </source>
</evidence>
<dbReference type="Proteomes" id="UP001596138">
    <property type="component" value="Unassembled WGS sequence"/>
</dbReference>
<reference evidence="5" key="1">
    <citation type="journal article" date="2019" name="Int. J. Syst. Evol. Microbiol.">
        <title>The Global Catalogue of Microorganisms (GCM) 10K type strain sequencing project: providing services to taxonomists for standard genome sequencing and annotation.</title>
        <authorList>
            <consortium name="The Broad Institute Genomics Platform"/>
            <consortium name="The Broad Institute Genome Sequencing Center for Infectious Disease"/>
            <person name="Wu L."/>
            <person name="Ma J."/>
        </authorList>
    </citation>
    <scope>NUCLEOTIDE SEQUENCE [LARGE SCALE GENOMIC DNA]</scope>
    <source>
        <strain evidence="5">CGMCC 4.7317</strain>
    </source>
</reference>
<evidence type="ECO:0000256" key="2">
    <source>
        <dbReference type="ARBA" id="ARBA00022679"/>
    </source>
</evidence>
<dbReference type="Pfam" id="PF04041">
    <property type="entry name" value="Glyco_hydro_130"/>
    <property type="match status" value="1"/>
</dbReference>
<keyword evidence="4" id="KW-0378">Hydrolase</keyword>
<comment type="caution">
    <text evidence="4">The sequence shown here is derived from an EMBL/GenBank/DDBJ whole genome shotgun (WGS) entry which is preliminary data.</text>
</comment>
<sequence>MTIATTSTWVRRTESVLRPDPSRVVARLFLPGQEMAALGVSRSEAVIHRALALTDEEVDEELSAVYDSFSTRHRGLLSTWESHFSLLEHRVTDHEPPSLARRRLIGAYFTQEYSVEGAALFNPSMALHPDQTGLPIGSVRFVMTVRAVGEGHISSIELRTGTVSASGQITLDPPPTVAVLANARPTSYVRSAFENQLVDMWGDRTNSDFVLDALPEEFSRDELDVALQNLRDQRLTRGAARRTIDRFEWIAGCSYTVEFPPSSHVQERVLMPRGPSETQGMEDVRLIRLADADADGEADYVGTYTAYDGDRISTQMIRTRDFRTFTITRLSGPGSRNKGLALFPRKIAGRYVAMSRADRESNGVTTSDDLQHWDEPVLVQTPREPWEIVQLGNCGPPIETEAGWLVLTHGVGPMRRYGIGAILLDLDDPTVVLGCLAQPLLTPDDDERDGYVPNVVYSCGALLHGRHLVLPYGSSDSATRFAVVDLDPLLAELATSPAPPTTDEDHS</sequence>
<name>A0ABW1SYS4_9ACTN</name>
<keyword evidence="5" id="KW-1185">Reference proteome</keyword>
<evidence type="ECO:0000256" key="1">
    <source>
        <dbReference type="ARBA" id="ARBA00022676"/>
    </source>
</evidence>
<dbReference type="InterPro" id="IPR023296">
    <property type="entry name" value="Glyco_hydro_beta-prop_sf"/>
</dbReference>
<organism evidence="4 5">
    <name type="scientific">Longivirga aurantiaca</name>
    <dbReference type="NCBI Taxonomy" id="1837743"/>
    <lineage>
        <taxon>Bacteria</taxon>
        <taxon>Bacillati</taxon>
        <taxon>Actinomycetota</taxon>
        <taxon>Actinomycetes</taxon>
        <taxon>Sporichthyales</taxon>
        <taxon>Sporichthyaceae</taxon>
        <taxon>Longivirga</taxon>
    </lineage>
</organism>
<dbReference type="Gene3D" id="2.115.10.20">
    <property type="entry name" value="Glycosyl hydrolase domain, family 43"/>
    <property type="match status" value="1"/>
</dbReference>
<accession>A0ABW1SYS4</accession>
<dbReference type="EMBL" id="JBHSTI010000008">
    <property type="protein sequence ID" value="MFC6237603.1"/>
    <property type="molecule type" value="Genomic_DNA"/>
</dbReference>
<proteinExistence type="inferred from homology"/>
<evidence type="ECO:0000313" key="5">
    <source>
        <dbReference type="Proteomes" id="UP001596138"/>
    </source>
</evidence>
<dbReference type="RefSeq" id="WP_386765051.1">
    <property type="nucleotide sequence ID" value="NZ_JBHSTI010000008.1"/>
</dbReference>
<comment type="similarity">
    <text evidence="3">Belongs to the glycosyl hydrolase 130 family.</text>
</comment>
<protein>
    <submittedName>
        <fullName evidence="4">Glycoside hydrolase family 130 protein</fullName>
    </submittedName>
</protein>
<gene>
    <name evidence="4" type="ORF">ACFQGU_06915</name>
</gene>
<keyword evidence="1" id="KW-0328">Glycosyltransferase</keyword>
<dbReference type="CDD" id="cd18613">
    <property type="entry name" value="GH130"/>
    <property type="match status" value="1"/>
</dbReference>
<dbReference type="InterPro" id="IPR007184">
    <property type="entry name" value="Mannoside_phosphorylase"/>
</dbReference>
<dbReference type="GO" id="GO:0016787">
    <property type="term" value="F:hydrolase activity"/>
    <property type="evidence" value="ECO:0007669"/>
    <property type="project" value="UniProtKB-KW"/>
</dbReference>
<evidence type="ECO:0000313" key="4">
    <source>
        <dbReference type="EMBL" id="MFC6237603.1"/>
    </source>
</evidence>